<feature type="domain" description="PROP1-like PPR" evidence="4">
    <location>
        <begin position="270"/>
        <end position="362"/>
    </location>
</feature>
<dbReference type="Pfam" id="PF03704">
    <property type="entry name" value="BTAD"/>
    <property type="match status" value="1"/>
</dbReference>
<evidence type="ECO:0000313" key="6">
    <source>
        <dbReference type="EMBL" id="CAE0042387.1"/>
    </source>
</evidence>
<dbReference type="Pfam" id="PF13041">
    <property type="entry name" value="PPR_2"/>
    <property type="match status" value="1"/>
</dbReference>
<reference evidence="5" key="1">
    <citation type="submission" date="2021-01" db="EMBL/GenBank/DDBJ databases">
        <authorList>
            <person name="Corre E."/>
            <person name="Pelletier E."/>
            <person name="Niang G."/>
            <person name="Scheremetjew M."/>
            <person name="Finn R."/>
            <person name="Kale V."/>
            <person name="Holt S."/>
            <person name="Cochrane G."/>
            <person name="Meng A."/>
            <person name="Brown T."/>
            <person name="Cohen L."/>
        </authorList>
    </citation>
    <scope>NUCLEOTIDE SEQUENCE</scope>
    <source>
        <strain evidence="5">CCMP 769</strain>
    </source>
</reference>
<dbReference type="PROSITE" id="PS51375">
    <property type="entry name" value="PPR"/>
    <property type="match status" value="4"/>
</dbReference>
<feature type="domain" description="Bacterial transcriptional activator" evidence="3">
    <location>
        <begin position="371"/>
        <end position="438"/>
    </location>
</feature>
<proteinExistence type="predicted"/>
<protein>
    <recommendedName>
        <fullName evidence="7">Pentacotripeptide-repeat region of PRORP domain-containing protein</fullName>
    </recommendedName>
</protein>
<dbReference type="NCBIfam" id="TIGR00756">
    <property type="entry name" value="PPR"/>
    <property type="match status" value="2"/>
</dbReference>
<dbReference type="InterPro" id="IPR002885">
    <property type="entry name" value="PPR_rpt"/>
</dbReference>
<dbReference type="PANTHER" id="PTHR47447">
    <property type="entry name" value="OS03G0856100 PROTEIN"/>
    <property type="match status" value="1"/>
</dbReference>
<dbReference type="AlphaFoldDB" id="A0A7S2ZM78"/>
<dbReference type="SUPFAM" id="SSF48452">
    <property type="entry name" value="TPR-like"/>
    <property type="match status" value="1"/>
</dbReference>
<dbReference type="Pfam" id="PF17177">
    <property type="entry name" value="PPR_long"/>
    <property type="match status" value="1"/>
</dbReference>
<dbReference type="Gene3D" id="1.25.40.10">
    <property type="entry name" value="Tetratricopeptide repeat domain"/>
    <property type="match status" value="3"/>
</dbReference>
<keyword evidence="1" id="KW-0677">Repeat</keyword>
<dbReference type="InterPro" id="IPR033443">
    <property type="entry name" value="PROP1-like_PPR_dom"/>
</dbReference>
<feature type="repeat" description="PPR" evidence="2">
    <location>
        <begin position="409"/>
        <end position="443"/>
    </location>
</feature>
<feature type="repeat" description="PPR" evidence="2">
    <location>
        <begin position="147"/>
        <end position="181"/>
    </location>
</feature>
<organism evidence="5">
    <name type="scientific">Rhodosorus marinus</name>
    <dbReference type="NCBI Taxonomy" id="101924"/>
    <lineage>
        <taxon>Eukaryota</taxon>
        <taxon>Rhodophyta</taxon>
        <taxon>Stylonematophyceae</taxon>
        <taxon>Stylonematales</taxon>
        <taxon>Stylonemataceae</taxon>
        <taxon>Rhodosorus</taxon>
    </lineage>
</organism>
<evidence type="ECO:0008006" key="7">
    <source>
        <dbReference type="Google" id="ProtNLM"/>
    </source>
</evidence>
<dbReference type="InterPro" id="IPR005158">
    <property type="entry name" value="BTAD"/>
</dbReference>
<evidence type="ECO:0000313" key="5">
    <source>
        <dbReference type="EMBL" id="CAE0042384.1"/>
    </source>
</evidence>
<dbReference type="InterPro" id="IPR011990">
    <property type="entry name" value="TPR-like_helical_dom_sf"/>
</dbReference>
<dbReference type="EMBL" id="HBHW01013243">
    <property type="protein sequence ID" value="CAE0042387.1"/>
    <property type="molecule type" value="Transcribed_RNA"/>
</dbReference>
<evidence type="ECO:0000256" key="1">
    <source>
        <dbReference type="ARBA" id="ARBA00022737"/>
    </source>
</evidence>
<name>A0A7S2ZM78_9RHOD</name>
<accession>A0A7S2ZM78</accession>
<feature type="repeat" description="PPR" evidence="2">
    <location>
        <begin position="311"/>
        <end position="345"/>
    </location>
</feature>
<dbReference type="PANTHER" id="PTHR47447:SF24">
    <property type="entry name" value="PENTATRICOPEPTIDE REPEAT-CONTAINING PROTEIN"/>
    <property type="match status" value="1"/>
</dbReference>
<feature type="repeat" description="PPR" evidence="2">
    <location>
        <begin position="248"/>
        <end position="282"/>
    </location>
</feature>
<dbReference type="EMBL" id="HBHW01013240">
    <property type="protein sequence ID" value="CAE0042384.1"/>
    <property type="molecule type" value="Transcribed_RNA"/>
</dbReference>
<evidence type="ECO:0000259" key="4">
    <source>
        <dbReference type="Pfam" id="PF17177"/>
    </source>
</evidence>
<sequence>MSASTLLKKRSAAIPPMALNAAKLRLQVMEQNRRMPTSGFEVGRLANALVTSKDFDGVRSLVKILTDKDATQKVCPFTYERLVQGSLKHDELGTQTALRLYRNLFFRGLKPTNSTFAMIIARLMDEKKLDLALKVYAHFQNVAVVKDIGISNSLLSVLSKKGDLKRMRTVFDLMKRRGILPDVRTFTIFMDFHYRRGEMEGIQKAWMAMERRKIQPDDVAVRILLRSLGTLSGAIAAEETLLSRPSSTAGAWEEVIAAYGRERNQRKSGDLFLKMVESGVKPSERTFVELARICQPESVLREMDVHNIPPTERVFAAMMHRCAKFGEAQNALEIERMMVSRGIQPSESTQLEIARAFAHGGNVGEVKSRLGERDDLQALNTYIQAYCEQGDVSQAVCTFRSLLKMHEPNERTYGYMIAAHARDGDAGGAELAYKELMEKGLKPYLSIFMDMVHVRHKAGDAIGLLAIYRDALELGLGTRRLLIPIKAALKDLGRPHLVSKLNPR</sequence>
<gene>
    <name evidence="5" type="ORF">RMAR00112_LOCUS10349</name>
    <name evidence="6" type="ORF">RMAR00112_LOCUS10352</name>
</gene>
<evidence type="ECO:0000259" key="3">
    <source>
        <dbReference type="Pfam" id="PF03704"/>
    </source>
</evidence>
<evidence type="ECO:0000256" key="2">
    <source>
        <dbReference type="PROSITE-ProRule" id="PRU00708"/>
    </source>
</evidence>